<gene>
    <name evidence="2" type="ORF">TrCOL_g996</name>
</gene>
<protein>
    <submittedName>
        <fullName evidence="2">Uncharacterized protein</fullName>
    </submittedName>
</protein>
<dbReference type="OrthoDB" id="10432952at2759"/>
<keyword evidence="3" id="KW-1185">Reference proteome</keyword>
<name>A0A9W7FVD8_9STRA</name>
<evidence type="ECO:0000256" key="1">
    <source>
        <dbReference type="SAM" id="MobiDB-lite"/>
    </source>
</evidence>
<accession>A0A9W7FVD8</accession>
<dbReference type="Proteomes" id="UP001165065">
    <property type="component" value="Unassembled WGS sequence"/>
</dbReference>
<dbReference type="EMBL" id="BRYA01000498">
    <property type="protein sequence ID" value="GMI19651.1"/>
    <property type="molecule type" value="Genomic_DNA"/>
</dbReference>
<dbReference type="AlphaFoldDB" id="A0A9W7FVD8"/>
<reference evidence="3" key="1">
    <citation type="journal article" date="2023" name="Commun. Biol.">
        <title>Genome analysis of Parmales, the sister group of diatoms, reveals the evolutionary specialization of diatoms from phago-mixotrophs to photoautotrophs.</title>
        <authorList>
            <person name="Ban H."/>
            <person name="Sato S."/>
            <person name="Yoshikawa S."/>
            <person name="Yamada K."/>
            <person name="Nakamura Y."/>
            <person name="Ichinomiya M."/>
            <person name="Sato N."/>
            <person name="Blanc-Mathieu R."/>
            <person name="Endo H."/>
            <person name="Kuwata A."/>
            <person name="Ogata H."/>
        </authorList>
    </citation>
    <scope>NUCLEOTIDE SEQUENCE [LARGE SCALE GENOMIC DNA]</scope>
</reference>
<feature type="compositionally biased region" description="Basic and acidic residues" evidence="1">
    <location>
        <begin position="232"/>
        <end position="254"/>
    </location>
</feature>
<proteinExistence type="predicted"/>
<organism evidence="2 3">
    <name type="scientific">Triparma columacea</name>
    <dbReference type="NCBI Taxonomy" id="722753"/>
    <lineage>
        <taxon>Eukaryota</taxon>
        <taxon>Sar</taxon>
        <taxon>Stramenopiles</taxon>
        <taxon>Ochrophyta</taxon>
        <taxon>Bolidophyceae</taxon>
        <taxon>Parmales</taxon>
        <taxon>Triparmaceae</taxon>
        <taxon>Triparma</taxon>
    </lineage>
</organism>
<sequence>MSMSVKKVTTALNDFHICSSQGRYHPLEGGIDEDLPRARGPFVQQESLVETLEVDWDIISLESGLTDATLTPEWEAEVVQPPSVPSTAVKATHILSIPDSWARILSLVNDGYRVTSKFKDANARMINLSDGDTVQSHSVFDGSPLFNFEGKTCLRSKEPVESPWLKFSGKLYTGRDQGSGVCLNVEVEVPAIDIKEDLEYVVNYLNRQTSGVSSVGGSFIVVCELVKDTGRSRTRRRMSESERKEEEEKVMDEKESSEEFEDCHADLVRWSSTDHADLVRWNSTGAVATANTDTVLADDSADDSDVDVGQPKDTVRMYLVESEVSSFKPFVHYVYIEDGVRLASWNEGL</sequence>
<evidence type="ECO:0000313" key="3">
    <source>
        <dbReference type="Proteomes" id="UP001165065"/>
    </source>
</evidence>
<feature type="region of interest" description="Disordered" evidence="1">
    <location>
        <begin position="232"/>
        <end position="256"/>
    </location>
</feature>
<evidence type="ECO:0000313" key="2">
    <source>
        <dbReference type="EMBL" id="GMI19651.1"/>
    </source>
</evidence>
<comment type="caution">
    <text evidence="2">The sequence shown here is derived from an EMBL/GenBank/DDBJ whole genome shotgun (WGS) entry which is preliminary data.</text>
</comment>